<evidence type="ECO:0008006" key="4">
    <source>
        <dbReference type="Google" id="ProtNLM"/>
    </source>
</evidence>
<feature type="chain" id="PRO_5038740510" description="Hemophore-related protein" evidence="1">
    <location>
        <begin position="25"/>
        <end position="112"/>
    </location>
</feature>
<accession>A0A100VY55</accession>
<dbReference type="RefSeq" id="WP_029370294.1">
    <property type="nucleotide sequence ID" value="NZ_BCSX01000021.1"/>
</dbReference>
<evidence type="ECO:0000313" key="3">
    <source>
        <dbReference type="Proteomes" id="UP000069620"/>
    </source>
</evidence>
<evidence type="ECO:0000256" key="1">
    <source>
        <dbReference type="SAM" id="SignalP"/>
    </source>
</evidence>
<keyword evidence="3" id="KW-1185">Reference proteome</keyword>
<evidence type="ECO:0000313" key="2">
    <source>
        <dbReference type="EMBL" id="GAS88124.1"/>
    </source>
</evidence>
<dbReference type="InterPro" id="IPR016572">
    <property type="entry name" value="UCP010611"/>
</dbReference>
<gene>
    <name evidence="2" type="ORF">RMCB_2220</name>
</gene>
<dbReference type="Proteomes" id="UP000069620">
    <property type="component" value="Unassembled WGS sequence"/>
</dbReference>
<dbReference type="AlphaFoldDB" id="A0A100VY55"/>
<protein>
    <recommendedName>
        <fullName evidence="4">Hemophore-related protein</fullName>
    </recommendedName>
</protein>
<organism evidence="2 3">
    <name type="scientific">Mycolicibacterium brisbanense</name>
    <dbReference type="NCBI Taxonomy" id="146020"/>
    <lineage>
        <taxon>Bacteria</taxon>
        <taxon>Bacillati</taxon>
        <taxon>Actinomycetota</taxon>
        <taxon>Actinomycetes</taxon>
        <taxon>Mycobacteriales</taxon>
        <taxon>Mycobacteriaceae</taxon>
        <taxon>Mycolicibacterium</taxon>
    </lineage>
</organism>
<feature type="signal peptide" evidence="1">
    <location>
        <begin position="1"/>
        <end position="24"/>
    </location>
</feature>
<dbReference type="InterPro" id="IPR032407">
    <property type="entry name" value="MHB"/>
</dbReference>
<name>A0A100VY55_9MYCO</name>
<sequence length="112" mass="11935">MKKLSLNTLAVTVGGLALSLSAGAGLASAQPDIGPMVDSPCTYEQAMAAVHAENPMAAQYLDQSPPNQQFLRVFLSSPRDQRVNLLNQIKNNQGAAQALPVFTQMLTSCVKY</sequence>
<keyword evidence="1" id="KW-0732">Signal</keyword>
<proteinExistence type="predicted"/>
<comment type="caution">
    <text evidence="2">The sequence shown here is derived from an EMBL/GenBank/DDBJ whole genome shotgun (WGS) entry which is preliminary data.</text>
</comment>
<reference evidence="3" key="2">
    <citation type="submission" date="2016-02" db="EMBL/GenBank/DDBJ databases">
        <title>Draft genome sequence of five rapidly growing Mycobacterium species.</title>
        <authorList>
            <person name="Katahira K."/>
            <person name="Gotou Y."/>
            <person name="Iida K."/>
            <person name="Ogura Y."/>
            <person name="Hayashi T."/>
        </authorList>
    </citation>
    <scope>NUCLEOTIDE SEQUENCE [LARGE SCALE GENOMIC DNA]</scope>
    <source>
        <strain evidence="3">JCM15654</strain>
    </source>
</reference>
<dbReference type="OrthoDB" id="4563701at2"/>
<dbReference type="EMBL" id="BCSX01000021">
    <property type="protein sequence ID" value="GAS88124.1"/>
    <property type="molecule type" value="Genomic_DNA"/>
</dbReference>
<dbReference type="GO" id="GO:0020037">
    <property type="term" value="F:heme binding"/>
    <property type="evidence" value="ECO:0007669"/>
    <property type="project" value="InterPro"/>
</dbReference>
<dbReference type="PIRSF" id="PIRSF010611">
    <property type="entry name" value="UCP010611"/>
    <property type="match status" value="1"/>
</dbReference>
<dbReference type="NCBIfam" id="TIGR04529">
    <property type="entry name" value="MTB_hemophore"/>
    <property type="match status" value="1"/>
</dbReference>
<reference evidence="3" key="1">
    <citation type="journal article" date="2016" name="Genome Announc.">
        <title>Draft Genome Sequences of Five Rapidly Growing Mycobacterium Species, M. thermoresistibile, M. fortuitum subsp. acetamidolyticum, M. canariasense, M. brisbanense, and M. novocastrense.</title>
        <authorList>
            <person name="Katahira K."/>
            <person name="Ogura Y."/>
            <person name="Gotoh Y."/>
            <person name="Hayashi T."/>
        </authorList>
    </citation>
    <scope>NUCLEOTIDE SEQUENCE [LARGE SCALE GENOMIC DNA]</scope>
    <source>
        <strain evidence="3">JCM15654</strain>
    </source>
</reference>